<dbReference type="EMBL" id="JAEMUK010000082">
    <property type="protein sequence ID" value="MBJ7544886.1"/>
    <property type="molecule type" value="Genomic_DNA"/>
</dbReference>
<comment type="caution">
    <text evidence="1">The sequence shown here is derived from an EMBL/GenBank/DDBJ whole genome shotgun (WGS) entry which is preliminary data.</text>
</comment>
<organism evidence="1 2">
    <name type="scientific">Rhodomicrobium udaipurense</name>
    <dbReference type="NCBI Taxonomy" id="1202716"/>
    <lineage>
        <taxon>Bacteria</taxon>
        <taxon>Pseudomonadati</taxon>
        <taxon>Pseudomonadota</taxon>
        <taxon>Alphaproteobacteria</taxon>
        <taxon>Hyphomicrobiales</taxon>
        <taxon>Hyphomicrobiaceae</taxon>
        <taxon>Rhodomicrobium</taxon>
    </lineage>
</organism>
<name>A0A8I1KL17_9HYPH</name>
<accession>A0A8I1KL17</accession>
<proteinExistence type="predicted"/>
<protein>
    <submittedName>
        <fullName evidence="1">Uncharacterized protein</fullName>
    </submittedName>
</protein>
<keyword evidence="2" id="KW-1185">Reference proteome</keyword>
<gene>
    <name evidence="1" type="ORF">JDN41_15135</name>
</gene>
<evidence type="ECO:0000313" key="2">
    <source>
        <dbReference type="Proteomes" id="UP000623250"/>
    </source>
</evidence>
<dbReference type="Proteomes" id="UP000623250">
    <property type="component" value="Unassembled WGS sequence"/>
</dbReference>
<dbReference type="RefSeq" id="WP_155955175.1">
    <property type="nucleotide sequence ID" value="NZ_JAEMUK010000082.1"/>
</dbReference>
<sequence>MKGLKGIMVVTTLVAAAAVLSACEKQIDEPPLKFGAGDVTVEKPAR</sequence>
<evidence type="ECO:0000313" key="1">
    <source>
        <dbReference type="EMBL" id="MBJ7544886.1"/>
    </source>
</evidence>
<dbReference type="AlphaFoldDB" id="A0A8I1KL17"/>
<dbReference type="PROSITE" id="PS51257">
    <property type="entry name" value="PROKAR_LIPOPROTEIN"/>
    <property type="match status" value="1"/>
</dbReference>
<reference evidence="1 2" key="1">
    <citation type="submission" date="2020-12" db="EMBL/GenBank/DDBJ databases">
        <title>Revised draft genomes of Rhodomicrobium vannielii ATCC 17100 and Rhodomicrobium udaipurense JA643.</title>
        <authorList>
            <person name="Conners E.M."/>
            <person name="Davenport E.J."/>
            <person name="Bose A."/>
        </authorList>
    </citation>
    <scope>NUCLEOTIDE SEQUENCE [LARGE SCALE GENOMIC DNA]</scope>
    <source>
        <strain evidence="1 2">JA643</strain>
    </source>
</reference>